<dbReference type="Proteomes" id="UP000076858">
    <property type="component" value="Unassembled WGS sequence"/>
</dbReference>
<dbReference type="AlphaFoldDB" id="A0A162D0I8"/>
<evidence type="ECO:0000313" key="1">
    <source>
        <dbReference type="EMBL" id="KZR96964.1"/>
    </source>
</evidence>
<gene>
    <name evidence="1" type="ORF">APZ42_008401</name>
</gene>
<feature type="non-terminal residue" evidence="1">
    <location>
        <position position="1"/>
    </location>
</feature>
<accession>A0A162D0I8</accession>
<comment type="caution">
    <text evidence="1">The sequence shown here is derived from an EMBL/GenBank/DDBJ whole genome shotgun (WGS) entry which is preliminary data.</text>
</comment>
<evidence type="ECO:0000313" key="2">
    <source>
        <dbReference type="Proteomes" id="UP000076858"/>
    </source>
</evidence>
<organism evidence="1 2">
    <name type="scientific">Daphnia magna</name>
    <dbReference type="NCBI Taxonomy" id="35525"/>
    <lineage>
        <taxon>Eukaryota</taxon>
        <taxon>Metazoa</taxon>
        <taxon>Ecdysozoa</taxon>
        <taxon>Arthropoda</taxon>
        <taxon>Crustacea</taxon>
        <taxon>Branchiopoda</taxon>
        <taxon>Diplostraca</taxon>
        <taxon>Cladocera</taxon>
        <taxon>Anomopoda</taxon>
        <taxon>Daphniidae</taxon>
        <taxon>Daphnia</taxon>
    </lineage>
</organism>
<name>A0A162D0I8_9CRUS</name>
<dbReference type="EMBL" id="LRGB01023086">
    <property type="protein sequence ID" value="KZR96964.1"/>
    <property type="molecule type" value="Genomic_DNA"/>
</dbReference>
<keyword evidence="2" id="KW-1185">Reference proteome</keyword>
<proteinExistence type="predicted"/>
<sequence length="250" mass="28732">KWNTPTRIATLHKQYAHLLRQELKHIRPAYPQASAIIAWITTELESTPSKQQIHPLREAIQRAYLETCDHHSHFPLQPHFSELLHNLTKLAERKKLTKALQLWQHEASELTALLCAFVTAAVNEIRSILHFVKITGQFAVVAQTYTTALRKEASTKHTTRQGTYSLIQPLETLAITLNTKHRIGITLFCTKFSQLIKPLFDLNHVKPLPSPLKIRIRSLVFQIRTDQFITPNKRHKILTISGLIQTELTL</sequence>
<protein>
    <submittedName>
        <fullName evidence="1">Uncharacterized protein</fullName>
    </submittedName>
</protein>
<reference evidence="1 2" key="1">
    <citation type="submission" date="2016-03" db="EMBL/GenBank/DDBJ databases">
        <title>EvidentialGene: Evidence-directed Construction of Genes on Genomes.</title>
        <authorList>
            <person name="Gilbert D.G."/>
            <person name="Choi J.-H."/>
            <person name="Mockaitis K."/>
            <person name="Colbourne J."/>
            <person name="Pfrender M."/>
        </authorList>
    </citation>
    <scope>NUCLEOTIDE SEQUENCE [LARGE SCALE GENOMIC DNA]</scope>
    <source>
        <strain evidence="1 2">Xinb3</strain>
        <tissue evidence="1">Complete organism</tissue>
    </source>
</reference>